<dbReference type="Proteomes" id="UP001176940">
    <property type="component" value="Unassembled WGS sequence"/>
</dbReference>
<dbReference type="EMBL" id="CAUEEQ010035160">
    <property type="protein sequence ID" value="CAJ0952553.1"/>
    <property type="molecule type" value="Genomic_DNA"/>
</dbReference>
<protein>
    <submittedName>
        <fullName evidence="1">Uncharacterized protein</fullName>
    </submittedName>
</protein>
<comment type="caution">
    <text evidence="1">The sequence shown here is derived from an EMBL/GenBank/DDBJ whole genome shotgun (WGS) entry which is preliminary data.</text>
</comment>
<gene>
    <name evidence="1" type="ORF">RIMI_LOCUS13927166</name>
</gene>
<organism evidence="1 2">
    <name type="scientific">Ranitomeya imitator</name>
    <name type="common">mimic poison frog</name>
    <dbReference type="NCBI Taxonomy" id="111125"/>
    <lineage>
        <taxon>Eukaryota</taxon>
        <taxon>Metazoa</taxon>
        <taxon>Chordata</taxon>
        <taxon>Craniata</taxon>
        <taxon>Vertebrata</taxon>
        <taxon>Euteleostomi</taxon>
        <taxon>Amphibia</taxon>
        <taxon>Batrachia</taxon>
        <taxon>Anura</taxon>
        <taxon>Neobatrachia</taxon>
        <taxon>Hyloidea</taxon>
        <taxon>Dendrobatidae</taxon>
        <taxon>Dendrobatinae</taxon>
        <taxon>Ranitomeya</taxon>
    </lineage>
</organism>
<dbReference type="InterPro" id="IPR042351">
    <property type="entry name" value="C3orf18-like"/>
</dbReference>
<sequence>MNGHTTSGISRKRSTRTLVPKGSVSFLRMTIVVLFCFRLHPRRHFGNAIAVTMAAFVVLTPSQYAQHSSYRKKNAAKKRHLQVTVFSFCARLEKLRHQLMPMYNFDPAEEQEDLEQELLEPNRDLQPQGKGKHRVTKRRAALSNSMFTLVTSVKVKKTNTTYLPSAVCPRRSASLLSSCTGCERRSAGKQSGDVTALLSGRCAHSQYRRSAEKQSAGDRQLKVLLTSLCPLQRPTRLVFTDVANSISA</sequence>
<accession>A0ABN9M332</accession>
<name>A0ABN9M332_9NEOB</name>
<dbReference type="PANTHER" id="PTHR15868:SF0">
    <property type="entry name" value="SIMILAR TO RIKEN CDNA 6430571L13 GENE_ SIMILAR TO G20 PROTEIN"/>
    <property type="match status" value="1"/>
</dbReference>
<dbReference type="PANTHER" id="PTHR15868">
    <property type="entry name" value="SIMILAR TO RIKEN CDNA 6430571L13 GENE, SIMILAR TO G20 PROTEIN"/>
    <property type="match status" value="1"/>
</dbReference>
<reference evidence="1" key="1">
    <citation type="submission" date="2023-07" db="EMBL/GenBank/DDBJ databases">
        <authorList>
            <person name="Stuckert A."/>
        </authorList>
    </citation>
    <scope>NUCLEOTIDE SEQUENCE</scope>
</reference>
<evidence type="ECO:0000313" key="2">
    <source>
        <dbReference type="Proteomes" id="UP001176940"/>
    </source>
</evidence>
<keyword evidence="2" id="KW-1185">Reference proteome</keyword>
<evidence type="ECO:0000313" key="1">
    <source>
        <dbReference type="EMBL" id="CAJ0952553.1"/>
    </source>
</evidence>
<proteinExistence type="predicted"/>